<organism evidence="2 3">
    <name type="scientific">Pseudomassariella vexata</name>
    <dbReference type="NCBI Taxonomy" id="1141098"/>
    <lineage>
        <taxon>Eukaryota</taxon>
        <taxon>Fungi</taxon>
        <taxon>Dikarya</taxon>
        <taxon>Ascomycota</taxon>
        <taxon>Pezizomycotina</taxon>
        <taxon>Sordariomycetes</taxon>
        <taxon>Xylariomycetidae</taxon>
        <taxon>Amphisphaeriales</taxon>
        <taxon>Pseudomassariaceae</taxon>
        <taxon>Pseudomassariella</taxon>
    </lineage>
</organism>
<dbReference type="AlphaFoldDB" id="A0A1Y2EES2"/>
<dbReference type="RefSeq" id="XP_040720022.1">
    <property type="nucleotide sequence ID" value="XM_040859408.1"/>
</dbReference>
<comment type="caution">
    <text evidence="2">The sequence shown here is derived from an EMBL/GenBank/DDBJ whole genome shotgun (WGS) entry which is preliminary data.</text>
</comment>
<feature type="compositionally biased region" description="Polar residues" evidence="1">
    <location>
        <begin position="23"/>
        <end position="35"/>
    </location>
</feature>
<dbReference type="EMBL" id="MCFJ01000002">
    <property type="protein sequence ID" value="ORY70072.1"/>
    <property type="molecule type" value="Genomic_DNA"/>
</dbReference>
<feature type="region of interest" description="Disordered" evidence="1">
    <location>
        <begin position="265"/>
        <end position="291"/>
    </location>
</feature>
<keyword evidence="3" id="KW-1185">Reference proteome</keyword>
<feature type="region of interest" description="Disordered" evidence="1">
    <location>
        <begin position="128"/>
        <end position="159"/>
    </location>
</feature>
<reference evidence="2 3" key="1">
    <citation type="submission" date="2016-07" db="EMBL/GenBank/DDBJ databases">
        <title>Pervasive Adenine N6-methylation of Active Genes in Fungi.</title>
        <authorList>
            <consortium name="DOE Joint Genome Institute"/>
            <person name="Mondo S.J."/>
            <person name="Dannebaum R.O."/>
            <person name="Kuo R.C."/>
            <person name="Labutti K."/>
            <person name="Haridas S."/>
            <person name="Kuo A."/>
            <person name="Salamov A."/>
            <person name="Ahrendt S.R."/>
            <person name="Lipzen A."/>
            <person name="Sullivan W."/>
            <person name="Andreopoulos W.B."/>
            <person name="Clum A."/>
            <person name="Lindquist E."/>
            <person name="Daum C."/>
            <person name="Ramamoorthy G.K."/>
            <person name="Gryganskyi A."/>
            <person name="Culley D."/>
            <person name="Magnuson J.K."/>
            <person name="James T.Y."/>
            <person name="O'Malley M.A."/>
            <person name="Stajich J.E."/>
            <person name="Spatafora J.W."/>
            <person name="Visel A."/>
            <person name="Grigoriev I.V."/>
        </authorList>
    </citation>
    <scope>NUCLEOTIDE SEQUENCE [LARGE SCALE GENOMIC DNA]</scope>
    <source>
        <strain evidence="2 3">CBS 129021</strain>
    </source>
</reference>
<accession>A0A1Y2EES2</accession>
<proteinExistence type="predicted"/>
<feature type="compositionally biased region" description="Polar residues" evidence="1">
    <location>
        <begin position="276"/>
        <end position="291"/>
    </location>
</feature>
<feature type="compositionally biased region" description="Pro residues" evidence="1">
    <location>
        <begin position="132"/>
        <end position="144"/>
    </location>
</feature>
<evidence type="ECO:0000313" key="2">
    <source>
        <dbReference type="EMBL" id="ORY70072.1"/>
    </source>
</evidence>
<sequence length="291" mass="31800">MQVQSQLDAIELLPTASAKLQEETPQVQRTPSSESPAKATSLITPKHKLPPKPAIVARMMPPPSLSPQEWPQLPRTLPPRPMPQAAYTHVSPTHMAHNRSNITPLSWAPAPIPTPSLGTPAVQNKMLGYPGSYPPRQPQQTPSPHPHHIQPWHPEQFPSGYPPRAVSHGPAARPRQSLHHNANAQMAAFHTNNSQSVLTNGIQPPSNGQPEHMKTSRANNGQIEYMKAFHANNGQTGQMNNGRMIGYSHMPAQGYTPGHNLVWDHPQENGGFPHVTPSQLSDSLNKGLNSL</sequence>
<evidence type="ECO:0000313" key="3">
    <source>
        <dbReference type="Proteomes" id="UP000193689"/>
    </source>
</evidence>
<evidence type="ECO:0000256" key="1">
    <source>
        <dbReference type="SAM" id="MobiDB-lite"/>
    </source>
</evidence>
<protein>
    <submittedName>
        <fullName evidence="2">Uncharacterized protein</fullName>
    </submittedName>
</protein>
<dbReference type="InParanoid" id="A0A1Y2EES2"/>
<name>A0A1Y2EES2_9PEZI</name>
<dbReference type="GeneID" id="63775620"/>
<dbReference type="Proteomes" id="UP000193689">
    <property type="component" value="Unassembled WGS sequence"/>
</dbReference>
<gene>
    <name evidence="2" type="ORF">BCR38DRAFT_420940</name>
</gene>
<feature type="region of interest" description="Disordered" evidence="1">
    <location>
        <begin position="15"/>
        <end position="49"/>
    </location>
</feature>